<comment type="caution">
    <text evidence="2">The sequence shown here is derived from an EMBL/GenBank/DDBJ whole genome shotgun (WGS) entry which is preliminary data.</text>
</comment>
<reference evidence="2" key="1">
    <citation type="submission" date="2019-12" db="EMBL/GenBank/DDBJ databases">
        <title>High-Quality draft genome sequences of three cyanobacteria isolated from the limestone walls of the Old Cathedral of Coimbra.</title>
        <authorList>
            <person name="Tiago I."/>
            <person name="Soares F."/>
            <person name="Portugal A."/>
        </authorList>
    </citation>
    <scope>NUCLEOTIDE SEQUENCE</scope>
    <source>
        <strain evidence="2">A</strain>
    </source>
</reference>
<dbReference type="RefSeq" id="WP_162422308.1">
    <property type="nucleotide sequence ID" value="NZ_WVIE01000005.1"/>
</dbReference>
<accession>A0A8J8CIQ6</accession>
<organism evidence="2 3">
    <name type="scientific">Myxacorys almedinensis A</name>
    <dbReference type="NCBI Taxonomy" id="2690445"/>
    <lineage>
        <taxon>Bacteria</taxon>
        <taxon>Bacillati</taxon>
        <taxon>Cyanobacteriota</taxon>
        <taxon>Cyanophyceae</taxon>
        <taxon>Leptolyngbyales</taxon>
        <taxon>Leptolyngbyaceae</taxon>
        <taxon>Myxacorys</taxon>
        <taxon>Myxacorys almedinensis</taxon>
    </lineage>
</organism>
<gene>
    <name evidence="2" type="ORF">GS601_05715</name>
</gene>
<proteinExistence type="predicted"/>
<dbReference type="AlphaFoldDB" id="A0A8J8CIQ6"/>
<name>A0A8J8CIQ6_9CYAN</name>
<evidence type="ECO:0000256" key="1">
    <source>
        <dbReference type="SAM" id="Coils"/>
    </source>
</evidence>
<sequence length="99" mass="11647">MQIRTEAVIFAISFLSFCSMITMSVWKSAASVSRIQHNLEKKDILLESLQDKLTLHFNGLKERFEHFAQRSRGEVQALEKRVQQMERFLQKSTNFDPRD</sequence>
<dbReference type="Proteomes" id="UP000646053">
    <property type="component" value="Unassembled WGS sequence"/>
</dbReference>
<dbReference type="EMBL" id="WVIE01000005">
    <property type="protein sequence ID" value="NDJ16791.1"/>
    <property type="molecule type" value="Genomic_DNA"/>
</dbReference>
<keyword evidence="3" id="KW-1185">Reference proteome</keyword>
<evidence type="ECO:0000313" key="3">
    <source>
        <dbReference type="Proteomes" id="UP000646053"/>
    </source>
</evidence>
<keyword evidence="1" id="KW-0175">Coiled coil</keyword>
<feature type="coiled-coil region" evidence="1">
    <location>
        <begin position="32"/>
        <end position="88"/>
    </location>
</feature>
<evidence type="ECO:0000313" key="2">
    <source>
        <dbReference type="EMBL" id="NDJ16791.1"/>
    </source>
</evidence>
<protein>
    <submittedName>
        <fullName evidence="2">Uncharacterized protein</fullName>
    </submittedName>
</protein>